<dbReference type="Proteomes" id="UP000335636">
    <property type="component" value="Unassembled WGS sequence"/>
</dbReference>
<feature type="domain" description="NADP-dependent oxidoreductase" evidence="3">
    <location>
        <begin position="76"/>
        <end position="164"/>
    </location>
</feature>
<evidence type="ECO:0000259" key="3">
    <source>
        <dbReference type="Pfam" id="PF00248"/>
    </source>
</evidence>
<keyword evidence="1" id="KW-0521">NADP</keyword>
<proteinExistence type="predicted"/>
<name>A0A5E4AV30_MARMO</name>
<reference evidence="4" key="2">
    <citation type="submission" date="2020-08" db="EMBL/GenBank/DDBJ databases">
        <authorList>
            <person name="Shumante A."/>
            <person name="Zimin A.V."/>
            <person name="Puiu D."/>
            <person name="Salzberg S.L."/>
        </authorList>
    </citation>
    <scope>NUCLEOTIDE SEQUENCE</scope>
    <source>
        <strain evidence="4">WC2-LM</strain>
        <tissue evidence="4">Liver</tissue>
    </source>
</reference>
<dbReference type="SUPFAM" id="SSF51430">
    <property type="entry name" value="NAD(P)-linked oxidoreductase"/>
    <property type="match status" value="1"/>
</dbReference>
<gene>
    <name evidence="4" type="ORF">GHT09_013784</name>
    <name evidence="5" type="ORF">MONAX_5E035169</name>
</gene>
<reference evidence="5 6" key="1">
    <citation type="submission" date="2019-04" db="EMBL/GenBank/DDBJ databases">
        <authorList>
            <person name="Alioto T."/>
            <person name="Alioto T."/>
        </authorList>
    </citation>
    <scope>NUCLEOTIDE SEQUENCE [LARGE SCALE GENOMIC DNA]</scope>
</reference>
<dbReference type="EMBL" id="WJEC01003156">
    <property type="protein sequence ID" value="KAF7475383.1"/>
    <property type="molecule type" value="Genomic_DNA"/>
</dbReference>
<keyword evidence="2" id="KW-0560">Oxidoreductase</keyword>
<evidence type="ECO:0000313" key="4">
    <source>
        <dbReference type="EMBL" id="KAF7475383.1"/>
    </source>
</evidence>
<evidence type="ECO:0000313" key="6">
    <source>
        <dbReference type="Proteomes" id="UP000335636"/>
    </source>
</evidence>
<keyword evidence="6" id="KW-1185">Reference proteome</keyword>
<evidence type="ECO:0000313" key="5">
    <source>
        <dbReference type="EMBL" id="VTJ61258.1"/>
    </source>
</evidence>
<sequence>MATFVELSTKAKMLVFDLGTWKSPPNKVKEAMKVAIDAEYHHIDCAYVYQNENEVGEAIQEKIQEKVVKWEDLFIDKLIQYCYYKGIIVTAYSPLGSPDRPWAKPEDPSLLEDPKIKEIAARHKKSSAQVHIRFHIQRNGMAIPKSVTPECIVENFQVFNFQMND</sequence>
<dbReference type="InterPro" id="IPR036812">
    <property type="entry name" value="NAD(P)_OxRdtase_dom_sf"/>
</dbReference>
<accession>A0A5E4AV30</accession>
<organism evidence="5 6">
    <name type="scientific">Marmota monax</name>
    <name type="common">Woodchuck</name>
    <dbReference type="NCBI Taxonomy" id="9995"/>
    <lineage>
        <taxon>Eukaryota</taxon>
        <taxon>Metazoa</taxon>
        <taxon>Chordata</taxon>
        <taxon>Craniata</taxon>
        <taxon>Vertebrata</taxon>
        <taxon>Euteleostomi</taxon>
        <taxon>Mammalia</taxon>
        <taxon>Eutheria</taxon>
        <taxon>Euarchontoglires</taxon>
        <taxon>Glires</taxon>
        <taxon>Rodentia</taxon>
        <taxon>Sciuromorpha</taxon>
        <taxon>Sciuridae</taxon>
        <taxon>Xerinae</taxon>
        <taxon>Marmotini</taxon>
        <taxon>Marmota</taxon>
    </lineage>
</organism>
<dbReference type="Pfam" id="PF00248">
    <property type="entry name" value="Aldo_ket_red"/>
    <property type="match status" value="2"/>
</dbReference>
<dbReference type="AlphaFoldDB" id="A0A5E4AV30"/>
<dbReference type="Proteomes" id="UP000662637">
    <property type="component" value="Unassembled WGS sequence"/>
</dbReference>
<dbReference type="InterPro" id="IPR020471">
    <property type="entry name" value="AKR"/>
</dbReference>
<dbReference type="InterPro" id="IPR023210">
    <property type="entry name" value="NADP_OxRdtase_dom"/>
</dbReference>
<feature type="domain" description="NADP-dependent oxidoreductase" evidence="3">
    <location>
        <begin position="19"/>
        <end position="68"/>
    </location>
</feature>
<dbReference type="PANTHER" id="PTHR11732">
    <property type="entry name" value="ALDO/KETO REDUCTASE"/>
    <property type="match status" value="1"/>
</dbReference>
<evidence type="ECO:0000256" key="2">
    <source>
        <dbReference type="ARBA" id="ARBA00023002"/>
    </source>
</evidence>
<dbReference type="EMBL" id="CABDUW010000168">
    <property type="protein sequence ID" value="VTJ61258.1"/>
    <property type="molecule type" value="Genomic_DNA"/>
</dbReference>
<evidence type="ECO:0000256" key="1">
    <source>
        <dbReference type="ARBA" id="ARBA00022857"/>
    </source>
</evidence>
<dbReference type="Gene3D" id="3.20.20.100">
    <property type="entry name" value="NADP-dependent oxidoreductase domain"/>
    <property type="match status" value="2"/>
</dbReference>
<protein>
    <recommendedName>
        <fullName evidence="3">NADP-dependent oxidoreductase domain-containing protein</fullName>
    </recommendedName>
</protein>
<dbReference type="GO" id="GO:0016491">
    <property type="term" value="F:oxidoreductase activity"/>
    <property type="evidence" value="ECO:0007669"/>
    <property type="project" value="UniProtKB-KW"/>
</dbReference>